<name>A0A7X0JPJ7_9GAMM</name>
<dbReference type="PROSITE" id="PS50110">
    <property type="entry name" value="RESPONSE_REGULATORY"/>
    <property type="match status" value="1"/>
</dbReference>
<dbReference type="Gene3D" id="3.40.50.2300">
    <property type="match status" value="1"/>
</dbReference>
<comment type="caution">
    <text evidence="6">The sequence shown here is derived from an EMBL/GenBank/DDBJ whole genome shotgun (WGS) entry which is preliminary data.</text>
</comment>
<feature type="domain" description="Response regulatory" evidence="4">
    <location>
        <begin position="6"/>
        <end position="120"/>
    </location>
</feature>
<dbReference type="RefSeq" id="WP_425328652.1">
    <property type="nucleotide sequence ID" value="NZ_JAAQPJ010000024.1"/>
</dbReference>
<keyword evidence="1" id="KW-0902">Two-component regulatory system</keyword>
<feature type="modified residue" description="4-aspartylphosphate" evidence="3">
    <location>
        <position position="57"/>
    </location>
</feature>
<gene>
    <name evidence="6" type="ORF">HNR48_000205</name>
</gene>
<evidence type="ECO:0000256" key="2">
    <source>
        <dbReference type="ARBA" id="ARBA00023125"/>
    </source>
</evidence>
<evidence type="ECO:0000259" key="5">
    <source>
        <dbReference type="PROSITE" id="PS50930"/>
    </source>
</evidence>
<dbReference type="PROSITE" id="PS50930">
    <property type="entry name" value="HTH_LYTTR"/>
    <property type="match status" value="1"/>
</dbReference>
<dbReference type="GO" id="GO:0005829">
    <property type="term" value="C:cytosol"/>
    <property type="evidence" value="ECO:0007669"/>
    <property type="project" value="TreeGrafter"/>
</dbReference>
<dbReference type="AlphaFoldDB" id="A0A7X0JPJ7"/>
<keyword evidence="7" id="KW-1185">Reference proteome</keyword>
<dbReference type="GO" id="GO:0006355">
    <property type="term" value="P:regulation of DNA-templated transcription"/>
    <property type="evidence" value="ECO:0007669"/>
    <property type="project" value="TreeGrafter"/>
</dbReference>
<keyword evidence="2" id="KW-0238">DNA-binding</keyword>
<organism evidence="6 7">
    <name type="scientific">Pseudoteredinibacter isoporae</name>
    <dbReference type="NCBI Taxonomy" id="570281"/>
    <lineage>
        <taxon>Bacteria</taxon>
        <taxon>Pseudomonadati</taxon>
        <taxon>Pseudomonadota</taxon>
        <taxon>Gammaproteobacteria</taxon>
        <taxon>Cellvibrionales</taxon>
        <taxon>Cellvibrionaceae</taxon>
        <taxon>Pseudoteredinibacter</taxon>
    </lineage>
</organism>
<dbReference type="SMART" id="SM00850">
    <property type="entry name" value="LytTR"/>
    <property type="match status" value="1"/>
</dbReference>
<dbReference type="SMART" id="SM00448">
    <property type="entry name" value="REC"/>
    <property type="match status" value="1"/>
</dbReference>
<dbReference type="InterPro" id="IPR001789">
    <property type="entry name" value="Sig_transdc_resp-reg_receiver"/>
</dbReference>
<proteinExistence type="predicted"/>
<dbReference type="InterPro" id="IPR039420">
    <property type="entry name" value="WalR-like"/>
</dbReference>
<evidence type="ECO:0000313" key="6">
    <source>
        <dbReference type="EMBL" id="MBB6519927.1"/>
    </source>
</evidence>
<dbReference type="InterPro" id="IPR011006">
    <property type="entry name" value="CheY-like_superfamily"/>
</dbReference>
<dbReference type="PANTHER" id="PTHR48111:SF3">
    <property type="entry name" value="TRANSCRIPTIONAL REGULATORY PROTEIN BTSR"/>
    <property type="match status" value="1"/>
</dbReference>
<dbReference type="Proteomes" id="UP000528457">
    <property type="component" value="Unassembled WGS sequence"/>
</dbReference>
<dbReference type="Pfam" id="PF04397">
    <property type="entry name" value="LytTR"/>
    <property type="match status" value="1"/>
</dbReference>
<evidence type="ECO:0000256" key="1">
    <source>
        <dbReference type="ARBA" id="ARBA00023012"/>
    </source>
</evidence>
<dbReference type="GO" id="GO:0032993">
    <property type="term" value="C:protein-DNA complex"/>
    <property type="evidence" value="ECO:0007669"/>
    <property type="project" value="TreeGrafter"/>
</dbReference>
<keyword evidence="3" id="KW-0597">Phosphoprotein</keyword>
<dbReference type="GO" id="GO:0000156">
    <property type="term" value="F:phosphorelay response regulator activity"/>
    <property type="evidence" value="ECO:0007669"/>
    <property type="project" value="TreeGrafter"/>
</dbReference>
<dbReference type="Pfam" id="PF00072">
    <property type="entry name" value="Response_reg"/>
    <property type="match status" value="1"/>
</dbReference>
<dbReference type="PANTHER" id="PTHR48111">
    <property type="entry name" value="REGULATOR OF RPOS"/>
    <property type="match status" value="1"/>
</dbReference>
<dbReference type="SUPFAM" id="SSF52172">
    <property type="entry name" value="CheY-like"/>
    <property type="match status" value="1"/>
</dbReference>
<dbReference type="Gene3D" id="2.40.50.1020">
    <property type="entry name" value="LytTr DNA-binding domain"/>
    <property type="match status" value="1"/>
</dbReference>
<evidence type="ECO:0000256" key="3">
    <source>
        <dbReference type="PROSITE-ProRule" id="PRU00169"/>
    </source>
</evidence>
<dbReference type="EMBL" id="JACHHT010000001">
    <property type="protein sequence ID" value="MBB6519927.1"/>
    <property type="molecule type" value="Genomic_DNA"/>
</dbReference>
<evidence type="ECO:0000259" key="4">
    <source>
        <dbReference type="PROSITE" id="PS50110"/>
    </source>
</evidence>
<dbReference type="InParanoid" id="A0A7X0JPJ7"/>
<feature type="domain" description="HTH LytTR-type" evidence="5">
    <location>
        <begin position="145"/>
        <end position="249"/>
    </location>
</feature>
<accession>A0A7X0JPJ7</accession>
<reference evidence="6 7" key="1">
    <citation type="submission" date="2020-08" db="EMBL/GenBank/DDBJ databases">
        <title>Genomic Encyclopedia of Type Strains, Phase IV (KMG-IV): sequencing the most valuable type-strain genomes for metagenomic binning, comparative biology and taxonomic classification.</title>
        <authorList>
            <person name="Goeker M."/>
        </authorList>
    </citation>
    <scope>NUCLEOTIDE SEQUENCE [LARGE SCALE GENOMIC DNA]</scope>
    <source>
        <strain evidence="6 7">DSM 22368</strain>
    </source>
</reference>
<sequence length="250" mass="28202">MSTIMDVLVVDDEALARERLVRMISRMEECEVVAQAAGADEALQAIKAAGPDVVLMDISMPGEDGLSAAKRISTMEDPPAVVFCTAYDKHAVEAFEAQAVGYLLKPVRQEQLEQVLQNARKLNRMQIAALDDMNKADRPNARKHISAKTRRGVELIPLEDIFYFLADQKYVTVYHRGGETLIDDTLKELESEFEASFIRIHRNALVARSYIEGMERAPEGHYVMRLRDSEEKPVVSRRHVSKIRAMLAEM</sequence>
<evidence type="ECO:0000313" key="7">
    <source>
        <dbReference type="Proteomes" id="UP000528457"/>
    </source>
</evidence>
<protein>
    <submittedName>
        <fullName evidence="6">Two-component system response regulator AlgR</fullName>
    </submittedName>
</protein>
<dbReference type="InterPro" id="IPR007492">
    <property type="entry name" value="LytTR_DNA-bd_dom"/>
</dbReference>
<dbReference type="GO" id="GO:0000976">
    <property type="term" value="F:transcription cis-regulatory region binding"/>
    <property type="evidence" value="ECO:0007669"/>
    <property type="project" value="TreeGrafter"/>
</dbReference>